<keyword evidence="3" id="KW-1185">Reference proteome</keyword>
<comment type="caution">
    <text evidence="2">The sequence shown here is derived from an EMBL/GenBank/DDBJ whole genome shotgun (WGS) entry which is preliminary data.</text>
</comment>
<protein>
    <submittedName>
        <fullName evidence="2">Uncharacterized protein</fullName>
    </submittedName>
</protein>
<evidence type="ECO:0000313" key="2">
    <source>
        <dbReference type="EMBL" id="GGR19267.1"/>
    </source>
</evidence>
<feature type="compositionally biased region" description="Basic and acidic residues" evidence="1">
    <location>
        <begin position="16"/>
        <end position="28"/>
    </location>
</feature>
<feature type="region of interest" description="Disordered" evidence="1">
    <location>
        <begin position="82"/>
        <end position="106"/>
    </location>
</feature>
<evidence type="ECO:0000313" key="3">
    <source>
        <dbReference type="Proteomes" id="UP000610303"/>
    </source>
</evidence>
<sequence>MTLPIAPRRALMADSDPDRDGRAQREEEPMGVVFPDGEISVTTAGGDVVLLRICDLCGAAVVEAEGTDLSFHKRWHRATGSGNWIDPATGRLHGPGNPLIPGTSSD</sequence>
<organism evidence="2 3">
    <name type="scientific">Agromyces mediolanus</name>
    <name type="common">Corynebacterium mediolanum</name>
    <dbReference type="NCBI Taxonomy" id="41986"/>
    <lineage>
        <taxon>Bacteria</taxon>
        <taxon>Bacillati</taxon>
        <taxon>Actinomycetota</taxon>
        <taxon>Actinomycetes</taxon>
        <taxon>Micrococcales</taxon>
        <taxon>Microbacteriaceae</taxon>
        <taxon>Agromyces</taxon>
    </lineage>
</organism>
<dbReference type="AlphaFoldDB" id="A0A918F8L1"/>
<dbReference type="EMBL" id="BMRJ01000001">
    <property type="protein sequence ID" value="GGR19267.1"/>
    <property type="molecule type" value="Genomic_DNA"/>
</dbReference>
<reference evidence="2" key="1">
    <citation type="journal article" date="2014" name="Int. J. Syst. Evol. Microbiol.">
        <title>Complete genome sequence of Corynebacterium casei LMG S-19264T (=DSM 44701T), isolated from a smear-ripened cheese.</title>
        <authorList>
            <consortium name="US DOE Joint Genome Institute (JGI-PGF)"/>
            <person name="Walter F."/>
            <person name="Albersmeier A."/>
            <person name="Kalinowski J."/>
            <person name="Ruckert C."/>
        </authorList>
    </citation>
    <scope>NUCLEOTIDE SEQUENCE</scope>
    <source>
        <strain evidence="2">JCM 3346</strain>
    </source>
</reference>
<evidence type="ECO:0000256" key="1">
    <source>
        <dbReference type="SAM" id="MobiDB-lite"/>
    </source>
</evidence>
<reference evidence="2" key="2">
    <citation type="submission" date="2020-09" db="EMBL/GenBank/DDBJ databases">
        <authorList>
            <person name="Sun Q."/>
            <person name="Ohkuma M."/>
        </authorList>
    </citation>
    <scope>NUCLEOTIDE SEQUENCE</scope>
    <source>
        <strain evidence="2">JCM 3346</strain>
    </source>
</reference>
<name>A0A918F8L1_AGRME</name>
<accession>A0A918F8L1</accession>
<gene>
    <name evidence="2" type="ORF">GCM10010196_10580</name>
</gene>
<feature type="region of interest" description="Disordered" evidence="1">
    <location>
        <begin position="1"/>
        <end position="29"/>
    </location>
</feature>
<proteinExistence type="predicted"/>
<dbReference type="Proteomes" id="UP000610303">
    <property type="component" value="Unassembled WGS sequence"/>
</dbReference>